<evidence type="ECO:0000313" key="1">
    <source>
        <dbReference type="EMBL" id="DAF93761.1"/>
    </source>
</evidence>
<organism evidence="1">
    <name type="scientific">Myoviridae sp. ctshb19</name>
    <dbReference type="NCBI Taxonomy" id="2825194"/>
    <lineage>
        <taxon>Viruses</taxon>
        <taxon>Duplodnaviria</taxon>
        <taxon>Heunggongvirae</taxon>
        <taxon>Uroviricota</taxon>
        <taxon>Caudoviricetes</taxon>
    </lineage>
</organism>
<protein>
    <submittedName>
        <fullName evidence="1">Uncharacterized protein</fullName>
    </submittedName>
</protein>
<proteinExistence type="predicted"/>
<accession>A0A8S5UGY2</accession>
<name>A0A8S5UGY2_9CAUD</name>
<reference evidence="1" key="1">
    <citation type="journal article" date="2021" name="Proc. Natl. Acad. Sci. U.S.A.">
        <title>A Catalog of Tens of Thousands of Viruses from Human Metagenomes Reveals Hidden Associations with Chronic Diseases.</title>
        <authorList>
            <person name="Tisza M.J."/>
            <person name="Buck C.B."/>
        </authorList>
    </citation>
    <scope>NUCLEOTIDE SEQUENCE</scope>
    <source>
        <strain evidence="1">Ctshb19</strain>
    </source>
</reference>
<dbReference type="EMBL" id="BK016086">
    <property type="protein sequence ID" value="DAF93761.1"/>
    <property type="molecule type" value="Genomic_DNA"/>
</dbReference>
<sequence length="479" mass="51964">MAIIFADDFKQWPTSVSGWSTGDIFAVLNATSAASHQGEVQAMGYYPPACTLGGTGDASRLRTVCYSTSKQALGIEHNRTTATYSAGASGLRRAINYSGDTLYFGMVFEFMSAGLYPGNFLFFGPNVAALADLTQTEALLESSFTHTVGIDAEGIFTFNGSPVGVQSNYAPTTVKFYLDVVFKPDVVEFWINDVMVYTESNSNLKIREFAISKYKFPTTAGTGLWVYSLALADNTEGYGQRFGRKTVRTQQVQTITSTLTKNANPAATTELALIRKCADNIAAETGGSMLGNLSAPDGYVGFDFTVPGFTGSEVVYGAAIQVQAKRLAPSGNGLGIRPYATVAGNKKWGSVNLTSSTWKQYAMEVPVTDVPKATTTFGLMFDYAETQKIYVSDQQKIEVYGEPEPSQTTGYLGEILYDLKSVANTAYQSVAPEYMQQTLDTSVYTVNPTEWSADVFPYGQQTMTTAMYDVTNTAYNIEE</sequence>